<sequence length="916" mass="103242">MLQLCSKLRPQNITRQRCRIQFGSLPFSTKKNDISKVGMVGLGLMGHGIAQTAASAGFNVVAFDMSSQSLDTGMIRIRDSLDKISARGVKKGTMTEEEAKKRTQETFNRINPTTDMNQLSDCDLIIEAIVEDVNVKRSFYEKLDQITKPDAIFASNTSSLPISAFADSSKRPSQVVGLHFFNPVQMMKLVEVIRTEKTDSNVFEKCKSWVHQIGKHPVSCKDTPGFIVNRLLIPYLSQALLLYERGDATKEDIDISMQYGTGHPMGPITLADYVGLDTMLYILDGWVRDDPNETAFTVPDILRQKVSEGKLGRKTGEGFYKWEERMDPYDFEIPDVIVPEKEVTLSDKKYKQFKDLNSGLKAHDNDSKKLGGTPTTLQKRFVARSTIDVLEKANDYLMKASVYARSSRTMKYDLSFEEDDFDEIVSSESAESGTTGMECKDATEEASTHRNSLEDEKVYRVMADDSSSEVEKCSLNGYEGDGLDEGEIGKPTQVRTNVSDNILASDTNMQKDGINDMPSDSDEMTQESYHTEGESHESIQEKSDHYDDRYEQETFESNPDSENSQIDHSTEEREDHAPATDEKSERRSNASFDYSMDFSQADAAGLETSRAEVSSLLESQQSKVMYTSSDEDKSRNEIVPSNNVRVEAFQYEKDPSSPGPLPSSISNFFAKDRAESTQQIKYDVVESHHNADEVVRQITSTLGAHSDTVAMSSKKATKRVIILREYDSDKKAREKKDASTQFTGNHAIIQTDLIAPGMFSVCSATYQPERRASTTDEKHVGTSCCRHHCGVEHEVPAFKDVARQLPHTTRNNARPSNKHSGEYETDWDDTEYTQTPSSFYKQQLWLIQAQIEQKREEMQRCMKDRQDYCYTSLEKAENHILLHRPAPLELWEALMRVDPTIGAAKAKYLARLVSTS</sequence>
<evidence type="ECO:0000256" key="8">
    <source>
        <dbReference type="ARBA" id="ARBA00049556"/>
    </source>
</evidence>
<dbReference type="AlphaFoldDB" id="A0A024G323"/>
<feature type="region of interest" description="Disordered" evidence="9">
    <location>
        <begin position="807"/>
        <end position="826"/>
    </location>
</feature>
<dbReference type="InterPro" id="IPR052242">
    <property type="entry name" value="Mito_3-hydroxyacyl-CoA_DH"/>
</dbReference>
<protein>
    <recommendedName>
        <fullName evidence="4">3-hydroxyacyl-CoA dehydrogenase</fullName>
        <ecNumber evidence="4">1.1.1.35</ecNumber>
    </recommendedName>
</protein>
<dbReference type="GO" id="GO:0070403">
    <property type="term" value="F:NAD+ binding"/>
    <property type="evidence" value="ECO:0007669"/>
    <property type="project" value="InterPro"/>
</dbReference>
<feature type="compositionally biased region" description="Polar residues" evidence="9">
    <location>
        <begin position="493"/>
        <end position="510"/>
    </location>
</feature>
<gene>
    <name evidence="12" type="ORF">BN9_019540</name>
</gene>
<evidence type="ECO:0000313" key="12">
    <source>
        <dbReference type="EMBL" id="CCI41170.1"/>
    </source>
</evidence>
<dbReference type="EC" id="1.1.1.35" evidence="4"/>
<dbReference type="SUPFAM" id="SSF48179">
    <property type="entry name" value="6-phosphogluconate dehydrogenase C-terminal domain-like"/>
    <property type="match status" value="1"/>
</dbReference>
<dbReference type="Proteomes" id="UP000053237">
    <property type="component" value="Unassembled WGS sequence"/>
</dbReference>
<comment type="pathway">
    <text evidence="2">Lipid metabolism; fatty acid beta-oxidation.</text>
</comment>
<reference evidence="12 13" key="1">
    <citation type="submission" date="2012-05" db="EMBL/GenBank/DDBJ databases">
        <title>Recombination and specialization in a pathogen metapopulation.</title>
        <authorList>
            <person name="Gardiner A."/>
            <person name="Kemen E."/>
            <person name="Schultz-Larsen T."/>
            <person name="MacLean D."/>
            <person name="Van Oosterhout C."/>
            <person name="Jones J.D.G."/>
        </authorList>
    </citation>
    <scope>NUCLEOTIDE SEQUENCE [LARGE SCALE GENOMIC DNA]</scope>
    <source>
        <strain evidence="12 13">Ac Nc2</strain>
    </source>
</reference>
<dbReference type="Pfam" id="PF02737">
    <property type="entry name" value="3HCDH_N"/>
    <property type="match status" value="1"/>
</dbReference>
<evidence type="ECO:0000256" key="2">
    <source>
        <dbReference type="ARBA" id="ARBA00005005"/>
    </source>
</evidence>
<dbReference type="Gene3D" id="3.40.50.720">
    <property type="entry name" value="NAD(P)-binding Rossmann-like Domain"/>
    <property type="match status" value="1"/>
</dbReference>
<keyword evidence="7" id="KW-0496">Mitochondrion</keyword>
<evidence type="ECO:0000259" key="11">
    <source>
        <dbReference type="Pfam" id="PF02737"/>
    </source>
</evidence>
<feature type="compositionally biased region" description="Polar residues" evidence="9">
    <location>
        <begin position="555"/>
        <end position="567"/>
    </location>
</feature>
<dbReference type="PANTHER" id="PTHR43561:SF3">
    <property type="entry name" value="HYDROXYACYL-COENZYME A DEHYDROGENASE, MITOCHONDRIAL"/>
    <property type="match status" value="1"/>
</dbReference>
<dbReference type="InterPro" id="IPR008927">
    <property type="entry name" value="6-PGluconate_DH-like_C_sf"/>
</dbReference>
<dbReference type="InterPro" id="IPR006176">
    <property type="entry name" value="3-OHacyl-CoA_DH_NAD-bd"/>
</dbReference>
<feature type="compositionally biased region" description="Polar residues" evidence="9">
    <location>
        <begin position="426"/>
        <end position="435"/>
    </location>
</feature>
<keyword evidence="5" id="KW-0560">Oxidoreductase</keyword>
<evidence type="ECO:0000256" key="1">
    <source>
        <dbReference type="ARBA" id="ARBA00004305"/>
    </source>
</evidence>
<evidence type="ECO:0000256" key="6">
    <source>
        <dbReference type="ARBA" id="ARBA00023027"/>
    </source>
</evidence>
<feature type="compositionally biased region" description="Basic and acidic residues" evidence="9">
    <location>
        <begin position="438"/>
        <end position="463"/>
    </location>
</feature>
<comment type="subcellular location">
    <subcellularLocation>
        <location evidence="1">Mitochondrion matrix</location>
    </subcellularLocation>
</comment>
<keyword evidence="6" id="KW-0520">NAD</keyword>
<dbReference type="PROSITE" id="PS00067">
    <property type="entry name" value="3HCDH"/>
    <property type="match status" value="1"/>
</dbReference>
<dbReference type="SUPFAM" id="SSF51735">
    <property type="entry name" value="NAD(P)-binding Rossmann-fold domains"/>
    <property type="match status" value="1"/>
</dbReference>
<evidence type="ECO:0000313" key="13">
    <source>
        <dbReference type="Proteomes" id="UP000053237"/>
    </source>
</evidence>
<dbReference type="InParanoid" id="A0A024G323"/>
<dbReference type="GO" id="GO:0003857">
    <property type="term" value="F:(3S)-3-hydroxyacyl-CoA dehydrogenase (NAD+) activity"/>
    <property type="evidence" value="ECO:0007669"/>
    <property type="project" value="UniProtKB-EC"/>
</dbReference>
<dbReference type="Pfam" id="PF00725">
    <property type="entry name" value="3HCDH"/>
    <property type="match status" value="1"/>
</dbReference>
<dbReference type="OrthoDB" id="5958943at2759"/>
<dbReference type="PANTHER" id="PTHR43561">
    <property type="match status" value="1"/>
</dbReference>
<name>A0A024G323_9STRA</name>
<feature type="domain" description="3-hydroxyacyl-CoA dehydrogenase NAD binding" evidence="11">
    <location>
        <begin position="36"/>
        <end position="223"/>
    </location>
</feature>
<feature type="compositionally biased region" description="Basic and acidic residues" evidence="9">
    <location>
        <begin position="568"/>
        <end position="588"/>
    </location>
</feature>
<comment type="caution">
    <text evidence="12">The sequence shown here is derived from an EMBL/GenBank/DDBJ whole genome shotgun (WGS) entry which is preliminary data.</text>
</comment>
<evidence type="ECO:0000256" key="5">
    <source>
        <dbReference type="ARBA" id="ARBA00023002"/>
    </source>
</evidence>
<dbReference type="GO" id="GO:0005759">
    <property type="term" value="C:mitochondrial matrix"/>
    <property type="evidence" value="ECO:0007669"/>
    <property type="project" value="UniProtKB-SubCell"/>
</dbReference>
<accession>A0A024G323</accession>
<comment type="similarity">
    <text evidence="3">Belongs to the 3-hydroxyacyl-CoA dehydrogenase family.</text>
</comment>
<dbReference type="InterPro" id="IPR006108">
    <property type="entry name" value="3HC_DH_C"/>
</dbReference>
<feature type="domain" description="3-hydroxyacyl-CoA dehydrogenase C-terminal" evidence="10">
    <location>
        <begin position="225"/>
        <end position="322"/>
    </location>
</feature>
<evidence type="ECO:0000256" key="3">
    <source>
        <dbReference type="ARBA" id="ARBA00009463"/>
    </source>
</evidence>
<comment type="catalytic activity">
    <reaction evidence="8">
        <text>a (3S)-3-hydroxyacyl-CoA + NAD(+) = a 3-oxoacyl-CoA + NADH + H(+)</text>
        <dbReference type="Rhea" id="RHEA:22432"/>
        <dbReference type="ChEBI" id="CHEBI:15378"/>
        <dbReference type="ChEBI" id="CHEBI:57318"/>
        <dbReference type="ChEBI" id="CHEBI:57540"/>
        <dbReference type="ChEBI" id="CHEBI:57945"/>
        <dbReference type="ChEBI" id="CHEBI:90726"/>
        <dbReference type="EC" id="1.1.1.35"/>
    </reaction>
</comment>
<evidence type="ECO:0000259" key="10">
    <source>
        <dbReference type="Pfam" id="PF00725"/>
    </source>
</evidence>
<feature type="compositionally biased region" description="Basic and acidic residues" evidence="9">
    <location>
        <begin position="529"/>
        <end position="552"/>
    </location>
</feature>
<keyword evidence="13" id="KW-1185">Reference proteome</keyword>
<dbReference type="InterPro" id="IPR036291">
    <property type="entry name" value="NAD(P)-bd_dom_sf"/>
</dbReference>
<organism evidence="12 13">
    <name type="scientific">Albugo candida</name>
    <dbReference type="NCBI Taxonomy" id="65357"/>
    <lineage>
        <taxon>Eukaryota</taxon>
        <taxon>Sar</taxon>
        <taxon>Stramenopiles</taxon>
        <taxon>Oomycota</taxon>
        <taxon>Peronosporomycetes</taxon>
        <taxon>Albuginales</taxon>
        <taxon>Albuginaceae</taxon>
        <taxon>Albugo</taxon>
    </lineage>
</organism>
<evidence type="ECO:0000256" key="4">
    <source>
        <dbReference type="ARBA" id="ARBA00013000"/>
    </source>
</evidence>
<proteinExistence type="inferred from homology"/>
<dbReference type="GO" id="GO:0006635">
    <property type="term" value="P:fatty acid beta-oxidation"/>
    <property type="evidence" value="ECO:0007669"/>
    <property type="project" value="TreeGrafter"/>
</dbReference>
<feature type="region of interest" description="Disordered" evidence="9">
    <location>
        <begin position="426"/>
        <end position="589"/>
    </location>
</feature>
<dbReference type="EMBL" id="CAIX01000015">
    <property type="protein sequence ID" value="CCI41170.1"/>
    <property type="molecule type" value="Genomic_DNA"/>
</dbReference>
<dbReference type="InterPro" id="IPR006180">
    <property type="entry name" value="3-OHacyl-CoA_DH_CS"/>
</dbReference>
<dbReference type="Gene3D" id="1.10.1040.10">
    <property type="entry name" value="N-(1-d-carboxylethyl)-l-norvaline Dehydrogenase, domain 2"/>
    <property type="match status" value="1"/>
</dbReference>
<evidence type="ECO:0000256" key="7">
    <source>
        <dbReference type="ARBA" id="ARBA00023128"/>
    </source>
</evidence>
<dbReference type="STRING" id="65357.A0A024G323"/>
<evidence type="ECO:0000256" key="9">
    <source>
        <dbReference type="SAM" id="MobiDB-lite"/>
    </source>
</evidence>
<dbReference type="InterPro" id="IPR013328">
    <property type="entry name" value="6PGD_dom2"/>
</dbReference>
<dbReference type="FunFam" id="3.40.50.720:FF:000009">
    <property type="entry name" value="Fatty oxidation complex, alpha subunit"/>
    <property type="match status" value="1"/>
</dbReference>